<keyword evidence="2" id="KW-0812">Transmembrane</keyword>
<dbReference type="AlphaFoldDB" id="A9DE99"/>
<dbReference type="Gene3D" id="2.40.50.1020">
    <property type="entry name" value="LytTr DNA-binding domain"/>
    <property type="match status" value="1"/>
</dbReference>
<dbReference type="InterPro" id="IPR007492">
    <property type="entry name" value="LytTR_DNA-bd_dom"/>
</dbReference>
<feature type="transmembrane region" description="Helical" evidence="2">
    <location>
        <begin position="98"/>
        <end position="121"/>
    </location>
</feature>
<dbReference type="HOGENOM" id="CLU_079621_0_0_5"/>
<feature type="domain" description="HTH LytTR-type" evidence="3">
    <location>
        <begin position="249"/>
        <end position="339"/>
    </location>
</feature>
<evidence type="ECO:0000256" key="1">
    <source>
        <dbReference type="SAM" id="MobiDB-lite"/>
    </source>
</evidence>
<keyword evidence="5" id="KW-1185">Reference proteome</keyword>
<evidence type="ECO:0000313" key="4">
    <source>
        <dbReference type="EMBL" id="EDQ31995.2"/>
    </source>
</evidence>
<dbReference type="eggNOG" id="COG3279">
    <property type="taxonomic scope" value="Bacteria"/>
</dbReference>
<dbReference type="GO" id="GO:0003677">
    <property type="term" value="F:DNA binding"/>
    <property type="evidence" value="ECO:0007669"/>
    <property type="project" value="InterPro"/>
</dbReference>
<reference evidence="4 5" key="2">
    <citation type="submission" date="2012-06" db="EMBL/GenBank/DDBJ databases">
        <authorList>
            <person name="Fiebig A."/>
        </authorList>
    </citation>
    <scope>NUCLEOTIDE SEQUENCE [LARGE SCALE GENOMIC DNA]</scope>
    <source>
        <strain evidence="4 5">DFL-43</strain>
    </source>
</reference>
<dbReference type="EMBL" id="ABIA03000004">
    <property type="protein sequence ID" value="EDQ31995.2"/>
    <property type="molecule type" value="Genomic_DNA"/>
</dbReference>
<keyword evidence="2" id="KW-0472">Membrane</keyword>
<dbReference type="Pfam" id="PF04397">
    <property type="entry name" value="LytTR"/>
    <property type="match status" value="1"/>
</dbReference>
<protein>
    <submittedName>
        <fullName evidence="4">Response regulator of the LytR/AlgR family</fullName>
    </submittedName>
</protein>
<accession>A9DE99</accession>
<name>A9DE99_HOEPD</name>
<feature type="compositionally biased region" description="Pro residues" evidence="1">
    <location>
        <begin position="221"/>
        <end position="233"/>
    </location>
</feature>
<dbReference type="STRING" id="411684.HPDFL43_13560"/>
<feature type="transmembrane region" description="Helical" evidence="2">
    <location>
        <begin position="133"/>
        <end position="155"/>
    </location>
</feature>
<evidence type="ECO:0000256" key="2">
    <source>
        <dbReference type="SAM" id="Phobius"/>
    </source>
</evidence>
<sequence>MKLDPFCGLPQGRSPARQPDCKSCPHRPWSTHTLNALCACNPENFVSDTMLQSTLRELRTLLSHPRLWMVFALVVGLFVLTGPFGTYERLALPTRLGYWLMLHAATWSTALVFVALFDAALASRISNRLYRMLIGAIVAALPIGLAITVINAAILHTPLNFARIGGNVLISAPISIGFCLLSWLSMSGGKTVSGDDAQARPDSANPRTSPETETGTAERPAAPPSPQAGPPTQRPALLDRLPANKRGALIRLEVQDHYVRAVTTKGSELLLMRLGDAIAETGGNTGLQIHRSHWVGDQGIERISRQTGKNPRLQIETADGETLPVSRSHLDKVRARWGRRIAK</sequence>
<organism evidence="4 5">
    <name type="scientific">Hoeflea phototrophica (strain DSM 17068 / NCIMB 14078 / DFL-43)</name>
    <dbReference type="NCBI Taxonomy" id="411684"/>
    <lineage>
        <taxon>Bacteria</taxon>
        <taxon>Pseudomonadati</taxon>
        <taxon>Pseudomonadota</taxon>
        <taxon>Alphaproteobacteria</taxon>
        <taxon>Hyphomicrobiales</taxon>
        <taxon>Rhizobiaceae</taxon>
        <taxon>Hoeflea</taxon>
    </lineage>
</organism>
<proteinExistence type="predicted"/>
<dbReference type="OrthoDB" id="7028951at2"/>
<keyword evidence="2" id="KW-1133">Transmembrane helix</keyword>
<evidence type="ECO:0000259" key="3">
    <source>
        <dbReference type="PROSITE" id="PS50930"/>
    </source>
</evidence>
<gene>
    <name evidence="4" type="ORF">HPDFL43_13560</name>
</gene>
<reference evidence="4 5" key="1">
    <citation type="submission" date="2007-10" db="EMBL/GenBank/DDBJ databases">
        <authorList>
            <person name="Wagner-Dobler I."/>
            <person name="Ferriera S."/>
            <person name="Johnson J."/>
            <person name="Kravitz S."/>
            <person name="Beeson K."/>
            <person name="Sutton G."/>
            <person name="Rogers Y.-H."/>
            <person name="Friedman R."/>
            <person name="Frazier M."/>
            <person name="Venter J.C."/>
        </authorList>
    </citation>
    <scope>NUCLEOTIDE SEQUENCE [LARGE SCALE GENOMIC DNA]</scope>
    <source>
        <strain evidence="4 5">DFL-43</strain>
    </source>
</reference>
<dbReference type="PROSITE" id="PS50930">
    <property type="entry name" value="HTH_LYTTR"/>
    <property type="match status" value="1"/>
</dbReference>
<feature type="transmembrane region" description="Helical" evidence="2">
    <location>
        <begin position="161"/>
        <end position="184"/>
    </location>
</feature>
<feature type="region of interest" description="Disordered" evidence="1">
    <location>
        <begin position="192"/>
        <end position="237"/>
    </location>
</feature>
<comment type="caution">
    <text evidence="4">The sequence shown here is derived from an EMBL/GenBank/DDBJ whole genome shotgun (WGS) entry which is preliminary data.</text>
</comment>
<feature type="compositionally biased region" description="Polar residues" evidence="1">
    <location>
        <begin position="205"/>
        <end position="215"/>
    </location>
</feature>
<dbReference type="Proteomes" id="UP000004291">
    <property type="component" value="Chromosome"/>
</dbReference>
<evidence type="ECO:0000313" key="5">
    <source>
        <dbReference type="Proteomes" id="UP000004291"/>
    </source>
</evidence>
<feature type="transmembrane region" description="Helical" evidence="2">
    <location>
        <begin position="67"/>
        <end position="86"/>
    </location>
</feature>
<dbReference type="SMART" id="SM00850">
    <property type="entry name" value="LytTR"/>
    <property type="match status" value="1"/>
</dbReference>